<feature type="compositionally biased region" description="Basic and acidic residues" evidence="1">
    <location>
        <begin position="177"/>
        <end position="196"/>
    </location>
</feature>
<feature type="compositionally biased region" description="Basic residues" evidence="1">
    <location>
        <begin position="1"/>
        <end position="12"/>
    </location>
</feature>
<dbReference type="Pfam" id="PF20174">
    <property type="entry name" value="DUF6540"/>
    <property type="match status" value="1"/>
</dbReference>
<reference evidence="2 3" key="1">
    <citation type="journal article" date="2017" name="Biotechnol. Biofuels">
        <title>Differential beta-glucosidase expression as a function of carbon source availability in Talaromyces amestolkiae: a genomic and proteomic approach.</title>
        <authorList>
            <person name="de Eugenio L.I."/>
            <person name="Mendez-Liter J.A."/>
            <person name="Nieto-Dominguez M."/>
            <person name="Alonso L."/>
            <person name="Gil-Munoz J."/>
            <person name="Barriuso J."/>
            <person name="Prieto A."/>
            <person name="Martinez M.J."/>
        </authorList>
    </citation>
    <scope>NUCLEOTIDE SEQUENCE [LARGE SCALE GENOMIC DNA]</scope>
    <source>
        <strain evidence="2 3">CIB</strain>
    </source>
</reference>
<protein>
    <submittedName>
        <fullName evidence="2">Uncharacterized protein</fullName>
    </submittedName>
</protein>
<name>A0A364KXD3_TALAM</name>
<keyword evidence="3" id="KW-1185">Reference proteome</keyword>
<dbReference type="InterPro" id="IPR046670">
    <property type="entry name" value="DUF6540"/>
</dbReference>
<dbReference type="GeneID" id="63793445"/>
<feature type="region of interest" description="Disordered" evidence="1">
    <location>
        <begin position="1"/>
        <end position="25"/>
    </location>
</feature>
<evidence type="ECO:0000256" key="1">
    <source>
        <dbReference type="SAM" id="MobiDB-lite"/>
    </source>
</evidence>
<accession>A0A364KXD3</accession>
<comment type="caution">
    <text evidence="2">The sequence shown here is derived from an EMBL/GenBank/DDBJ whole genome shotgun (WGS) entry which is preliminary data.</text>
</comment>
<gene>
    <name evidence="2" type="ORF">BHQ10_004229</name>
</gene>
<dbReference type="OrthoDB" id="4473921at2759"/>
<evidence type="ECO:0000313" key="3">
    <source>
        <dbReference type="Proteomes" id="UP000249363"/>
    </source>
</evidence>
<evidence type="ECO:0000313" key="2">
    <source>
        <dbReference type="EMBL" id="RAO68217.1"/>
    </source>
</evidence>
<feature type="region of interest" description="Disordered" evidence="1">
    <location>
        <begin position="160"/>
        <end position="217"/>
    </location>
</feature>
<dbReference type="EMBL" id="MIKG01000007">
    <property type="protein sequence ID" value="RAO68217.1"/>
    <property type="molecule type" value="Genomic_DNA"/>
</dbReference>
<proteinExistence type="predicted"/>
<organism evidence="2 3">
    <name type="scientific">Talaromyces amestolkiae</name>
    <dbReference type="NCBI Taxonomy" id="1196081"/>
    <lineage>
        <taxon>Eukaryota</taxon>
        <taxon>Fungi</taxon>
        <taxon>Dikarya</taxon>
        <taxon>Ascomycota</taxon>
        <taxon>Pezizomycotina</taxon>
        <taxon>Eurotiomycetes</taxon>
        <taxon>Eurotiomycetidae</taxon>
        <taxon>Eurotiales</taxon>
        <taxon>Trichocomaceae</taxon>
        <taxon>Talaromyces</taxon>
        <taxon>Talaromyces sect. Talaromyces</taxon>
    </lineage>
</organism>
<dbReference type="RefSeq" id="XP_040732733.1">
    <property type="nucleotide sequence ID" value="XM_040876572.1"/>
</dbReference>
<dbReference type="AlphaFoldDB" id="A0A364KXD3"/>
<sequence length="217" mass="24479">MPHRSRSSSRHSSRSDSSSKSSEKDYALSVNLYGRGDAAKGDPPAHWGAMLHRREEAHGDLYHVRKDERFYYEDPVPKRMVESTTTYGRSEIVHLSRSRKETAARVLHAYGKDESNLPREDANCQNWTVGALGALEQERLAPQGTRDYWDANIGQASPAIGERLRRDGRSWVPKTTTDSRGREPADATFGKEEVRRPTGRLNLDKFAGLSSASRPRR</sequence>
<dbReference type="Proteomes" id="UP000249363">
    <property type="component" value="Unassembled WGS sequence"/>
</dbReference>